<dbReference type="Gene3D" id="3.30.9.10">
    <property type="entry name" value="D-Amino Acid Oxidase, subunit A, domain 2"/>
    <property type="match status" value="1"/>
</dbReference>
<evidence type="ECO:0000313" key="4">
    <source>
        <dbReference type="Proteomes" id="UP000244904"/>
    </source>
</evidence>
<dbReference type="Proteomes" id="UP000244904">
    <property type="component" value="Unassembled WGS sequence"/>
</dbReference>
<dbReference type="InterPro" id="IPR006076">
    <property type="entry name" value="FAD-dep_OxRdtase"/>
</dbReference>
<keyword evidence="4" id="KW-1185">Reference proteome</keyword>
<dbReference type="GO" id="GO:0005737">
    <property type="term" value="C:cytoplasm"/>
    <property type="evidence" value="ECO:0007669"/>
    <property type="project" value="TreeGrafter"/>
</dbReference>
<accession>A0A2R8AVE2</accession>
<dbReference type="OrthoDB" id="7421214at2"/>
<dbReference type="Pfam" id="PF01266">
    <property type="entry name" value="DAO"/>
    <property type="match status" value="1"/>
</dbReference>
<dbReference type="InterPro" id="IPR036188">
    <property type="entry name" value="FAD/NAD-bd_sf"/>
</dbReference>
<gene>
    <name evidence="3" type="primary">dauA</name>
    <name evidence="3" type="ORF">PRI8871_01797</name>
</gene>
<dbReference type="PANTHER" id="PTHR13847:SF287">
    <property type="entry name" value="FAD-DEPENDENT OXIDOREDUCTASE DOMAIN-CONTAINING PROTEIN 1"/>
    <property type="match status" value="1"/>
</dbReference>
<proteinExistence type="predicted"/>
<feature type="domain" description="FAD dependent oxidoreductase" evidence="2">
    <location>
        <begin position="3"/>
        <end position="335"/>
    </location>
</feature>
<name>A0A2R8AVE2_9RHOB</name>
<sequence length="357" mass="38515">MEDIVIIGGGIAGLSAAASVSPFARVTVLEAESQTGYHSSGRSAAAFLPDYGSPAVREMNYASYAPLAAIPDVLSPRSLMLVGKAGQEDQFRSEAADLHLETLSLDEARSIVPILNPDTCAHVALRDGVHDIDTDLLMQHFIRLARMNDTDIVRNARVDTISHYGKRWVITAGDRTWQADTVINAAGAWVDRVAAMAGIPPIGFRPLRRSMARIALPDRYDATRWPFIESVGEQWYAKPDAGALLVSPAEEDLVEPHDAWADDMVLAEGLARYEEMVTEPVARMISNWAGLRTQSPDRSLVIGRDPAVPSFFWLGGQGGYGFLTCCAASSLTAALLAGFPPELAPASVAALAPDRFR</sequence>
<dbReference type="SUPFAM" id="SSF51905">
    <property type="entry name" value="FAD/NAD(P)-binding domain"/>
    <property type="match status" value="1"/>
</dbReference>
<dbReference type="PANTHER" id="PTHR13847">
    <property type="entry name" value="SARCOSINE DEHYDROGENASE-RELATED"/>
    <property type="match status" value="1"/>
</dbReference>
<dbReference type="EMBL" id="OMOJ01000002">
    <property type="protein sequence ID" value="SPF79995.1"/>
    <property type="molecule type" value="Genomic_DNA"/>
</dbReference>
<evidence type="ECO:0000313" key="3">
    <source>
        <dbReference type="EMBL" id="SPF79995.1"/>
    </source>
</evidence>
<dbReference type="GO" id="GO:0016491">
    <property type="term" value="F:oxidoreductase activity"/>
    <property type="evidence" value="ECO:0007669"/>
    <property type="project" value="UniProtKB-KW"/>
</dbReference>
<organism evidence="3 4">
    <name type="scientific">Pseudoprimorskyibacter insulae</name>
    <dbReference type="NCBI Taxonomy" id="1695997"/>
    <lineage>
        <taxon>Bacteria</taxon>
        <taxon>Pseudomonadati</taxon>
        <taxon>Pseudomonadota</taxon>
        <taxon>Alphaproteobacteria</taxon>
        <taxon>Rhodobacterales</taxon>
        <taxon>Paracoccaceae</taxon>
        <taxon>Pseudoprimorskyibacter</taxon>
    </lineage>
</organism>
<dbReference type="RefSeq" id="WP_108885822.1">
    <property type="nucleotide sequence ID" value="NZ_OMOJ01000002.1"/>
</dbReference>
<reference evidence="4" key="1">
    <citation type="submission" date="2018-03" db="EMBL/GenBank/DDBJ databases">
        <authorList>
            <person name="Rodrigo-Torres L."/>
            <person name="Arahal R. D."/>
            <person name="Lucena T."/>
        </authorList>
    </citation>
    <scope>NUCLEOTIDE SEQUENCE [LARGE SCALE GENOMIC DNA]</scope>
    <source>
        <strain evidence="4">CECT 8871</strain>
    </source>
</reference>
<protein>
    <submittedName>
        <fullName evidence="3">FAD-dependent catabolic D-arginine dehydrogenase DauA</fullName>
        <ecNumber evidence="3">1.4.99.6</ecNumber>
    </submittedName>
</protein>
<evidence type="ECO:0000256" key="1">
    <source>
        <dbReference type="ARBA" id="ARBA00023002"/>
    </source>
</evidence>
<dbReference type="EC" id="1.4.99.6" evidence="3"/>
<dbReference type="Gene3D" id="3.50.50.60">
    <property type="entry name" value="FAD/NAD(P)-binding domain"/>
    <property type="match status" value="1"/>
</dbReference>
<dbReference type="AlphaFoldDB" id="A0A2R8AVE2"/>
<evidence type="ECO:0000259" key="2">
    <source>
        <dbReference type="Pfam" id="PF01266"/>
    </source>
</evidence>
<keyword evidence="1 3" id="KW-0560">Oxidoreductase</keyword>